<protein>
    <submittedName>
        <fullName evidence="1">Uncharacterized protein</fullName>
    </submittedName>
</protein>
<dbReference type="AlphaFoldDB" id="A0A3M7RDC5"/>
<organism evidence="1 2">
    <name type="scientific">Brachionus plicatilis</name>
    <name type="common">Marine rotifer</name>
    <name type="synonym">Brachionus muelleri</name>
    <dbReference type="NCBI Taxonomy" id="10195"/>
    <lineage>
        <taxon>Eukaryota</taxon>
        <taxon>Metazoa</taxon>
        <taxon>Spiralia</taxon>
        <taxon>Gnathifera</taxon>
        <taxon>Rotifera</taxon>
        <taxon>Eurotatoria</taxon>
        <taxon>Monogononta</taxon>
        <taxon>Pseudotrocha</taxon>
        <taxon>Ploima</taxon>
        <taxon>Brachionidae</taxon>
        <taxon>Brachionus</taxon>
    </lineage>
</organism>
<sequence length="73" mass="8950">MKIRNKKNRRNLRSYKSLGKYNNSYNLIKCKATMKIKKIALSGFCFYNYFVHSKLNWFDEVFWILSDVWLLME</sequence>
<keyword evidence="2" id="KW-1185">Reference proteome</keyword>
<proteinExistence type="predicted"/>
<evidence type="ECO:0000313" key="2">
    <source>
        <dbReference type="Proteomes" id="UP000276133"/>
    </source>
</evidence>
<dbReference type="EMBL" id="REGN01003643">
    <property type="protein sequence ID" value="RNA21563.1"/>
    <property type="molecule type" value="Genomic_DNA"/>
</dbReference>
<accession>A0A3M7RDC5</accession>
<dbReference type="Proteomes" id="UP000276133">
    <property type="component" value="Unassembled WGS sequence"/>
</dbReference>
<reference evidence="1 2" key="1">
    <citation type="journal article" date="2018" name="Sci. Rep.">
        <title>Genomic signatures of local adaptation to the degree of environmental predictability in rotifers.</title>
        <authorList>
            <person name="Franch-Gras L."/>
            <person name="Hahn C."/>
            <person name="Garcia-Roger E.M."/>
            <person name="Carmona M.J."/>
            <person name="Serra M."/>
            <person name="Gomez A."/>
        </authorList>
    </citation>
    <scope>NUCLEOTIDE SEQUENCE [LARGE SCALE GENOMIC DNA]</scope>
    <source>
        <strain evidence="1">HYR1</strain>
    </source>
</reference>
<comment type="caution">
    <text evidence="1">The sequence shown here is derived from an EMBL/GenBank/DDBJ whole genome shotgun (WGS) entry which is preliminary data.</text>
</comment>
<name>A0A3M7RDC5_BRAPC</name>
<evidence type="ECO:0000313" key="1">
    <source>
        <dbReference type="EMBL" id="RNA21563.1"/>
    </source>
</evidence>
<gene>
    <name evidence="1" type="ORF">BpHYR1_045766</name>
</gene>